<feature type="domain" description="Amidohydrolase 3" evidence="2">
    <location>
        <begin position="136"/>
        <end position="626"/>
    </location>
</feature>
<sequence length="632" mass="68033">MIRLVSLTTITAALLSCSYSYSSGAPNQPSRGLPTAGKPARQPSTGKPARSAAVQPPAPDKRPPTTTPRPPTRPVGPARASATDVDRVFHGGPVITMRVDDAGNPIVAEALAVRDGEIVAVGAQDDVMALVGERTETIDLAGKALLPGFIDGHGHLGAVATRSEQVQLAPPPLGTIRTPAALQRALRADIKRRKLVGGQWVVGWNYDESRLPGARQLTRADLDAVSNMHPIVVYHRSGQLAVVNTPALRLLGIDAGTADPPGGLIGRKTRSREPSGVLEDSAVLLVTRALPRQGDEEQARRLIMAERQYARRGFTTVQDGPAAPDELEALRRLARAGKHVVDVVAYPVVTSVADAEQWVGQRFGAYERGLKLGGIELDLDGTLDTRTAWLSTPYATPPPGKPRGWRGEAVMAATEVEQILELALDQKWQVVAHADGDAAADQLLDAWERVLERRRVKDQRPVLLRAQTVREDQLDRMRDLGMVPSFASAQIFHLGDFYRDTALGPTRAARLDPARSALDRGLLFTLQTDAPRLPLDPMQLLAAAVVRTTAGGKVLGPPQRIPVFDGLRGLTSSGAHQLFDGDRKGELTVGRVADLVILDRNPLSVRTADLKDIRPLATYHKGAPIYEAKPPQ</sequence>
<dbReference type="InterPro" id="IPR032466">
    <property type="entry name" value="Metal_Hydrolase"/>
</dbReference>
<dbReference type="SUPFAM" id="SSF51556">
    <property type="entry name" value="Metallo-dependent hydrolases"/>
    <property type="match status" value="1"/>
</dbReference>
<dbReference type="Gene3D" id="2.30.40.10">
    <property type="entry name" value="Urease, subunit C, domain 1"/>
    <property type="match status" value="1"/>
</dbReference>
<feature type="compositionally biased region" description="Pro residues" evidence="1">
    <location>
        <begin position="65"/>
        <end position="74"/>
    </location>
</feature>
<evidence type="ECO:0000313" key="4">
    <source>
        <dbReference type="Proteomes" id="UP001139031"/>
    </source>
</evidence>
<accession>A0ABS7TSC6</accession>
<proteinExistence type="predicted"/>
<dbReference type="Proteomes" id="UP001139031">
    <property type="component" value="Unassembled WGS sequence"/>
</dbReference>
<keyword evidence="4" id="KW-1185">Reference proteome</keyword>
<dbReference type="PANTHER" id="PTHR22642:SF2">
    <property type="entry name" value="PROTEIN LONG AFTER FAR-RED 3"/>
    <property type="match status" value="1"/>
</dbReference>
<dbReference type="PANTHER" id="PTHR22642">
    <property type="entry name" value="IMIDAZOLONEPROPIONASE"/>
    <property type="match status" value="1"/>
</dbReference>
<dbReference type="InterPro" id="IPR033932">
    <property type="entry name" value="YtcJ-like"/>
</dbReference>
<dbReference type="Pfam" id="PF07969">
    <property type="entry name" value="Amidohydro_3"/>
    <property type="match status" value="1"/>
</dbReference>
<reference evidence="3" key="1">
    <citation type="submission" date="2021-08" db="EMBL/GenBank/DDBJ databases">
        <authorList>
            <person name="Stevens D.C."/>
        </authorList>
    </citation>
    <scope>NUCLEOTIDE SEQUENCE</scope>
    <source>
        <strain evidence="3">DSM 53165</strain>
    </source>
</reference>
<dbReference type="Gene3D" id="3.20.20.140">
    <property type="entry name" value="Metal-dependent hydrolases"/>
    <property type="match status" value="1"/>
</dbReference>
<dbReference type="CDD" id="cd01300">
    <property type="entry name" value="YtcJ_like"/>
    <property type="match status" value="1"/>
</dbReference>
<dbReference type="PROSITE" id="PS51257">
    <property type="entry name" value="PROKAR_LIPOPROTEIN"/>
    <property type="match status" value="1"/>
</dbReference>
<organism evidence="3 4">
    <name type="scientific">Nannocystis pusilla</name>
    <dbReference type="NCBI Taxonomy" id="889268"/>
    <lineage>
        <taxon>Bacteria</taxon>
        <taxon>Pseudomonadati</taxon>
        <taxon>Myxococcota</taxon>
        <taxon>Polyangia</taxon>
        <taxon>Nannocystales</taxon>
        <taxon>Nannocystaceae</taxon>
        <taxon>Nannocystis</taxon>
    </lineage>
</organism>
<dbReference type="InterPro" id="IPR013108">
    <property type="entry name" value="Amidohydro_3"/>
</dbReference>
<name>A0ABS7TSC6_9BACT</name>
<dbReference type="EMBL" id="JAIRAU010000023">
    <property type="protein sequence ID" value="MBZ5711071.1"/>
    <property type="molecule type" value="Genomic_DNA"/>
</dbReference>
<evidence type="ECO:0000313" key="3">
    <source>
        <dbReference type="EMBL" id="MBZ5711071.1"/>
    </source>
</evidence>
<evidence type="ECO:0000256" key="1">
    <source>
        <dbReference type="SAM" id="MobiDB-lite"/>
    </source>
</evidence>
<feature type="region of interest" description="Disordered" evidence="1">
    <location>
        <begin position="23"/>
        <end position="84"/>
    </location>
</feature>
<evidence type="ECO:0000259" key="2">
    <source>
        <dbReference type="Pfam" id="PF07969"/>
    </source>
</evidence>
<gene>
    <name evidence="3" type="ORF">K7C98_17640</name>
</gene>
<dbReference type="RefSeq" id="WP_224192841.1">
    <property type="nucleotide sequence ID" value="NZ_JAIRAU010000023.1"/>
</dbReference>
<dbReference type="Gene3D" id="3.10.310.70">
    <property type="match status" value="1"/>
</dbReference>
<dbReference type="SUPFAM" id="SSF51338">
    <property type="entry name" value="Composite domain of metallo-dependent hydrolases"/>
    <property type="match status" value="1"/>
</dbReference>
<dbReference type="InterPro" id="IPR011059">
    <property type="entry name" value="Metal-dep_hydrolase_composite"/>
</dbReference>
<comment type="caution">
    <text evidence="3">The sequence shown here is derived from an EMBL/GenBank/DDBJ whole genome shotgun (WGS) entry which is preliminary data.</text>
</comment>
<protein>
    <submittedName>
        <fullName evidence="3">Amidohydrolase</fullName>
    </submittedName>
</protein>